<sequence length="133" mass="15215">MILMKRVQQYQAASVAVLAGWLTDHPDEETRWRLVAEFLEEYRHEPPVVRLALLSPEPSSVGDPHWDVFLAALAEHLAAKDGHAGPPWTESRRLRQFWFPFNTPAARVDAFVHAPASFRRRGVFIHPQELEVA</sequence>
<gene>
    <name evidence="1" type="ORF">CA984_03855</name>
</gene>
<organism evidence="1 2">
    <name type="scientific">Streptosporangium minutum</name>
    <dbReference type="NCBI Taxonomy" id="569862"/>
    <lineage>
        <taxon>Bacteria</taxon>
        <taxon>Bacillati</taxon>
        <taxon>Actinomycetota</taxon>
        <taxon>Actinomycetes</taxon>
        <taxon>Streptosporangiales</taxon>
        <taxon>Streptosporangiaceae</taxon>
        <taxon>Streptosporangium</taxon>
    </lineage>
</organism>
<keyword evidence="2" id="KW-1185">Reference proteome</keyword>
<proteinExistence type="predicted"/>
<dbReference type="AlphaFoldDB" id="A0A243RVJ8"/>
<reference evidence="1 2" key="1">
    <citation type="submission" date="2017-05" db="EMBL/GenBank/DDBJ databases">
        <title>Biotechnological potential of actinobacteria isolated from South African environments.</title>
        <authorList>
            <person name="Le Roes-Hill M."/>
            <person name="Prins A."/>
            <person name="Durrell K.A."/>
        </authorList>
    </citation>
    <scope>NUCLEOTIDE SEQUENCE [LARGE SCALE GENOMIC DNA]</scope>
    <source>
        <strain evidence="1">M26</strain>
    </source>
</reference>
<protein>
    <submittedName>
        <fullName evidence="1">Uncharacterized protein</fullName>
    </submittedName>
</protein>
<dbReference type="EMBL" id="NGFP01000010">
    <property type="protein sequence ID" value="OUC99185.1"/>
    <property type="molecule type" value="Genomic_DNA"/>
</dbReference>
<evidence type="ECO:0000313" key="2">
    <source>
        <dbReference type="Proteomes" id="UP000194761"/>
    </source>
</evidence>
<comment type="caution">
    <text evidence="1">The sequence shown here is derived from an EMBL/GenBank/DDBJ whole genome shotgun (WGS) entry which is preliminary data.</text>
</comment>
<accession>A0A243RVJ8</accession>
<evidence type="ECO:0000313" key="1">
    <source>
        <dbReference type="EMBL" id="OUC99185.1"/>
    </source>
</evidence>
<dbReference type="Proteomes" id="UP000194761">
    <property type="component" value="Unassembled WGS sequence"/>
</dbReference>
<name>A0A243RVJ8_9ACTN</name>